<keyword evidence="2" id="KW-1185">Reference proteome</keyword>
<organism evidence="1 2">
    <name type="scientific">Sphenostylis stenocarpa</name>
    <dbReference type="NCBI Taxonomy" id="92480"/>
    <lineage>
        <taxon>Eukaryota</taxon>
        <taxon>Viridiplantae</taxon>
        <taxon>Streptophyta</taxon>
        <taxon>Embryophyta</taxon>
        <taxon>Tracheophyta</taxon>
        <taxon>Spermatophyta</taxon>
        <taxon>Magnoliopsida</taxon>
        <taxon>eudicotyledons</taxon>
        <taxon>Gunneridae</taxon>
        <taxon>Pentapetalae</taxon>
        <taxon>rosids</taxon>
        <taxon>fabids</taxon>
        <taxon>Fabales</taxon>
        <taxon>Fabaceae</taxon>
        <taxon>Papilionoideae</taxon>
        <taxon>50 kb inversion clade</taxon>
        <taxon>NPAAA clade</taxon>
        <taxon>indigoferoid/millettioid clade</taxon>
        <taxon>Phaseoleae</taxon>
        <taxon>Sphenostylis</taxon>
    </lineage>
</organism>
<accession>A0AA86S1D4</accession>
<reference evidence="1" key="1">
    <citation type="submission" date="2023-10" db="EMBL/GenBank/DDBJ databases">
        <authorList>
            <person name="Domelevo Entfellner J.-B."/>
        </authorList>
    </citation>
    <scope>NUCLEOTIDE SEQUENCE</scope>
</reference>
<dbReference type="Gramene" id="rna-AYBTSS11_LOCUS8684">
    <property type="protein sequence ID" value="CAJ1938631.1"/>
    <property type="gene ID" value="gene-AYBTSS11_LOCUS8684"/>
</dbReference>
<name>A0AA86S1D4_9FABA</name>
<evidence type="ECO:0000313" key="2">
    <source>
        <dbReference type="Proteomes" id="UP001189624"/>
    </source>
</evidence>
<protein>
    <submittedName>
        <fullName evidence="1">Uncharacterized protein</fullName>
    </submittedName>
</protein>
<dbReference type="EMBL" id="OY731400">
    <property type="protein sequence ID" value="CAJ1938631.1"/>
    <property type="molecule type" value="Genomic_DNA"/>
</dbReference>
<dbReference type="Proteomes" id="UP001189624">
    <property type="component" value="Chromosome 3"/>
</dbReference>
<dbReference type="AlphaFoldDB" id="A0AA86S1D4"/>
<gene>
    <name evidence="1" type="ORF">AYBTSS11_LOCUS8684</name>
</gene>
<evidence type="ECO:0000313" key="1">
    <source>
        <dbReference type="EMBL" id="CAJ1938631.1"/>
    </source>
</evidence>
<sequence length="57" mass="6427">MRDSDVYERENTVLGVTITDEMVSDSTLFQKRCHNGTLLPQPHSGKFTQLHHSPNSA</sequence>
<proteinExistence type="predicted"/>